<dbReference type="Proteomes" id="UP000479710">
    <property type="component" value="Unassembled WGS sequence"/>
</dbReference>
<dbReference type="EMBL" id="SPHZ02000009">
    <property type="protein sequence ID" value="KAF0901215.1"/>
    <property type="molecule type" value="Genomic_DNA"/>
</dbReference>
<organism evidence="1 2">
    <name type="scientific">Oryza meyeriana var. granulata</name>
    <dbReference type="NCBI Taxonomy" id="110450"/>
    <lineage>
        <taxon>Eukaryota</taxon>
        <taxon>Viridiplantae</taxon>
        <taxon>Streptophyta</taxon>
        <taxon>Embryophyta</taxon>
        <taxon>Tracheophyta</taxon>
        <taxon>Spermatophyta</taxon>
        <taxon>Magnoliopsida</taxon>
        <taxon>Liliopsida</taxon>
        <taxon>Poales</taxon>
        <taxon>Poaceae</taxon>
        <taxon>BOP clade</taxon>
        <taxon>Oryzoideae</taxon>
        <taxon>Oryzeae</taxon>
        <taxon>Oryzinae</taxon>
        <taxon>Oryza</taxon>
        <taxon>Oryza meyeriana</taxon>
    </lineage>
</organism>
<sequence length="110" mass="12866">MVRSMDKYLTQTREELYRAQARIIMIDRHIEPMGNMGFFNEEIIYGAVEHMAPAEFLPHPSGYYKQMTNTRSRTTALEEEILRQILPNQAQMLQDKPVAVDQLFLMTTLT</sequence>
<name>A0A6G1CKN2_9ORYZ</name>
<evidence type="ECO:0000313" key="1">
    <source>
        <dbReference type="EMBL" id="KAF0901215.1"/>
    </source>
</evidence>
<protein>
    <submittedName>
        <fullName evidence="1">Uncharacterized protein</fullName>
    </submittedName>
</protein>
<evidence type="ECO:0000313" key="2">
    <source>
        <dbReference type="Proteomes" id="UP000479710"/>
    </source>
</evidence>
<accession>A0A6G1CKN2</accession>
<proteinExistence type="predicted"/>
<keyword evidence="2" id="KW-1185">Reference proteome</keyword>
<reference evidence="1 2" key="1">
    <citation type="submission" date="2019-11" db="EMBL/GenBank/DDBJ databases">
        <title>Whole genome sequence of Oryza granulata.</title>
        <authorList>
            <person name="Li W."/>
        </authorList>
    </citation>
    <scope>NUCLEOTIDE SEQUENCE [LARGE SCALE GENOMIC DNA]</scope>
    <source>
        <strain evidence="2">cv. Menghai</strain>
        <tissue evidence="1">Leaf</tissue>
    </source>
</reference>
<dbReference type="AlphaFoldDB" id="A0A6G1CKN2"/>
<gene>
    <name evidence="1" type="ORF">E2562_038519</name>
</gene>
<comment type="caution">
    <text evidence="1">The sequence shown here is derived from an EMBL/GenBank/DDBJ whole genome shotgun (WGS) entry which is preliminary data.</text>
</comment>